<dbReference type="STRING" id="686832.A0A0C2YA91"/>
<dbReference type="GO" id="GO:0009254">
    <property type="term" value="P:peptidoglycan turnover"/>
    <property type="evidence" value="ECO:0007669"/>
    <property type="project" value="TreeGrafter"/>
</dbReference>
<keyword evidence="6" id="KW-1185">Reference proteome</keyword>
<evidence type="ECO:0000259" key="4">
    <source>
        <dbReference type="Pfam" id="PF00933"/>
    </source>
</evidence>
<dbReference type="Pfam" id="PF00933">
    <property type="entry name" value="Glyco_hydro_3"/>
    <property type="match status" value="1"/>
</dbReference>
<gene>
    <name evidence="5" type="ORF">M413DRAFT_448207</name>
</gene>
<dbReference type="InterPro" id="IPR017853">
    <property type="entry name" value="GH"/>
</dbReference>
<comment type="similarity">
    <text evidence="1">Belongs to the glycosyl hydrolase 3 family.</text>
</comment>
<evidence type="ECO:0000256" key="1">
    <source>
        <dbReference type="ARBA" id="ARBA00005336"/>
    </source>
</evidence>
<dbReference type="GO" id="GO:0005975">
    <property type="term" value="P:carbohydrate metabolic process"/>
    <property type="evidence" value="ECO:0007669"/>
    <property type="project" value="InterPro"/>
</dbReference>
<dbReference type="InterPro" id="IPR036881">
    <property type="entry name" value="Glyco_hydro_3_C_sf"/>
</dbReference>
<dbReference type="PANTHER" id="PTHR30480:SF16">
    <property type="entry name" value="GLYCOSIDE HYDROLASE FAMILY 3 DOMAIN PROTEIN"/>
    <property type="match status" value="1"/>
</dbReference>
<feature type="domain" description="Glycoside hydrolase family 3 N-terminal" evidence="4">
    <location>
        <begin position="3"/>
        <end position="294"/>
    </location>
</feature>
<dbReference type="PANTHER" id="PTHR30480">
    <property type="entry name" value="BETA-HEXOSAMINIDASE-RELATED"/>
    <property type="match status" value="1"/>
</dbReference>
<keyword evidence="2 5" id="KW-0378">Hydrolase</keyword>
<sequence length="508" mass="54277">MKRNIQSAGQTRKLVRELQELAKCSGQEKPLLVGIDQENGLVSAFSSPDAGTVFPGAMALAASGSVELAEEVSCASARELKMVGINWVYSPVADINTNPKNPVIGVRSFGDDPDTVAKFAFAVSRGHAAAGVASTGKHFPGHGDTHVDSHLALPRILKTKKQITQEELKPFKYLIDGGIPSIMTGHMALPLISGDDTPCSLSKGITTGLLKEELGFEGVVVTDCLEMDAIAEPGQGGCGVPEGAVRAIGAGADVVMICHTFDEQRRAVEKVWSEVEMGKVSVDRLRESGKRVVKMKDKFVGNWSEVIGKEDPGWEEEYARLHARNSELSREAYLKTTTVEGVIPLDANVLNGHLLLLTPAMEAVNRAVDSGDGVIQGPDGIIRNTAGASYLALARSLEARVKVKHIVFGAQDSIPGDMMDGACAVLFVMRNADIKLWQLDYLERLHLAEARVPVILMSSCGPYDLAGGKYGGLGGHIVTYEFTAEAFESAVEVMFGEGRGGGRLPVRI</sequence>
<dbReference type="PRINTS" id="PR00133">
    <property type="entry name" value="GLHYDRLASE3"/>
</dbReference>
<proteinExistence type="inferred from homology"/>
<evidence type="ECO:0000313" key="5">
    <source>
        <dbReference type="EMBL" id="KIM37947.1"/>
    </source>
</evidence>
<dbReference type="OrthoDB" id="4215304at2759"/>
<dbReference type="GO" id="GO:0004553">
    <property type="term" value="F:hydrolase activity, hydrolyzing O-glycosyl compounds"/>
    <property type="evidence" value="ECO:0007669"/>
    <property type="project" value="InterPro"/>
</dbReference>
<evidence type="ECO:0000256" key="3">
    <source>
        <dbReference type="ARBA" id="ARBA00023295"/>
    </source>
</evidence>
<accession>A0A0C2YA91</accession>
<dbReference type="Gene3D" id="3.20.20.300">
    <property type="entry name" value="Glycoside hydrolase, family 3, N-terminal domain"/>
    <property type="match status" value="1"/>
</dbReference>
<protein>
    <submittedName>
        <fullName evidence="5">Glycoside hydrolase family 3 protein</fullName>
    </submittedName>
</protein>
<dbReference type="Gene3D" id="3.40.50.1700">
    <property type="entry name" value="Glycoside hydrolase family 3 C-terminal domain"/>
    <property type="match status" value="1"/>
</dbReference>
<dbReference type="EMBL" id="KN831794">
    <property type="protein sequence ID" value="KIM37947.1"/>
    <property type="molecule type" value="Genomic_DNA"/>
</dbReference>
<dbReference type="InterPro" id="IPR001764">
    <property type="entry name" value="Glyco_hydro_3_N"/>
</dbReference>
<dbReference type="SUPFAM" id="SSF51445">
    <property type="entry name" value="(Trans)glycosidases"/>
    <property type="match status" value="1"/>
</dbReference>
<dbReference type="HOGENOM" id="CLU_008392_5_3_1"/>
<dbReference type="InterPro" id="IPR036962">
    <property type="entry name" value="Glyco_hydro_3_N_sf"/>
</dbReference>
<evidence type="ECO:0000313" key="6">
    <source>
        <dbReference type="Proteomes" id="UP000053424"/>
    </source>
</evidence>
<keyword evidence="3" id="KW-0326">Glycosidase</keyword>
<dbReference type="Proteomes" id="UP000053424">
    <property type="component" value="Unassembled WGS sequence"/>
</dbReference>
<organism evidence="5 6">
    <name type="scientific">Hebeloma cylindrosporum</name>
    <dbReference type="NCBI Taxonomy" id="76867"/>
    <lineage>
        <taxon>Eukaryota</taxon>
        <taxon>Fungi</taxon>
        <taxon>Dikarya</taxon>
        <taxon>Basidiomycota</taxon>
        <taxon>Agaricomycotina</taxon>
        <taxon>Agaricomycetes</taxon>
        <taxon>Agaricomycetidae</taxon>
        <taxon>Agaricales</taxon>
        <taxon>Agaricineae</taxon>
        <taxon>Hymenogastraceae</taxon>
        <taxon>Hebeloma</taxon>
    </lineage>
</organism>
<dbReference type="InterPro" id="IPR050226">
    <property type="entry name" value="NagZ_Beta-hexosaminidase"/>
</dbReference>
<reference evidence="6" key="2">
    <citation type="submission" date="2015-01" db="EMBL/GenBank/DDBJ databases">
        <title>Evolutionary Origins and Diversification of the Mycorrhizal Mutualists.</title>
        <authorList>
            <consortium name="DOE Joint Genome Institute"/>
            <consortium name="Mycorrhizal Genomics Consortium"/>
            <person name="Kohler A."/>
            <person name="Kuo A."/>
            <person name="Nagy L.G."/>
            <person name="Floudas D."/>
            <person name="Copeland A."/>
            <person name="Barry K.W."/>
            <person name="Cichocki N."/>
            <person name="Veneault-Fourrey C."/>
            <person name="LaButti K."/>
            <person name="Lindquist E.A."/>
            <person name="Lipzen A."/>
            <person name="Lundell T."/>
            <person name="Morin E."/>
            <person name="Murat C."/>
            <person name="Riley R."/>
            <person name="Ohm R."/>
            <person name="Sun H."/>
            <person name="Tunlid A."/>
            <person name="Henrissat B."/>
            <person name="Grigoriev I.V."/>
            <person name="Hibbett D.S."/>
            <person name="Martin F."/>
        </authorList>
    </citation>
    <scope>NUCLEOTIDE SEQUENCE [LARGE SCALE GENOMIC DNA]</scope>
    <source>
        <strain evidence="6">h7</strain>
    </source>
</reference>
<name>A0A0C2YA91_HEBCY</name>
<reference evidence="5 6" key="1">
    <citation type="submission" date="2014-04" db="EMBL/GenBank/DDBJ databases">
        <authorList>
            <consortium name="DOE Joint Genome Institute"/>
            <person name="Kuo A."/>
            <person name="Gay G."/>
            <person name="Dore J."/>
            <person name="Kohler A."/>
            <person name="Nagy L.G."/>
            <person name="Floudas D."/>
            <person name="Copeland A."/>
            <person name="Barry K.W."/>
            <person name="Cichocki N."/>
            <person name="Veneault-Fourrey C."/>
            <person name="LaButti K."/>
            <person name="Lindquist E.A."/>
            <person name="Lipzen A."/>
            <person name="Lundell T."/>
            <person name="Morin E."/>
            <person name="Murat C."/>
            <person name="Sun H."/>
            <person name="Tunlid A."/>
            <person name="Henrissat B."/>
            <person name="Grigoriev I.V."/>
            <person name="Hibbett D.S."/>
            <person name="Martin F."/>
            <person name="Nordberg H.P."/>
            <person name="Cantor M.N."/>
            <person name="Hua S.X."/>
        </authorList>
    </citation>
    <scope>NUCLEOTIDE SEQUENCE [LARGE SCALE GENOMIC DNA]</scope>
    <source>
        <strain evidence="6">h7</strain>
    </source>
</reference>
<dbReference type="AlphaFoldDB" id="A0A0C2YA91"/>
<evidence type="ECO:0000256" key="2">
    <source>
        <dbReference type="ARBA" id="ARBA00022801"/>
    </source>
</evidence>